<protein>
    <recommendedName>
        <fullName evidence="2">tryptophan--tRNA ligase</fullName>
        <ecNumber evidence="2">6.1.1.2</ecNumber>
    </recommendedName>
    <alternativeName>
        <fullName evidence="8">Tryptophanyl-tRNA synthetase</fullName>
    </alternativeName>
</protein>
<dbReference type="PANTHER" id="PTHR10055">
    <property type="entry name" value="TRYPTOPHANYL-TRNA SYNTHETASE"/>
    <property type="match status" value="1"/>
</dbReference>
<dbReference type="InterPro" id="IPR014729">
    <property type="entry name" value="Rossmann-like_a/b/a_fold"/>
</dbReference>
<keyword evidence="4 9" id="KW-0547">Nucleotide-binding</keyword>
<evidence type="ECO:0000256" key="8">
    <source>
        <dbReference type="ARBA" id="ARBA00030268"/>
    </source>
</evidence>
<dbReference type="InterPro" id="IPR002306">
    <property type="entry name" value="Trp-tRNA-ligase"/>
</dbReference>
<sequence length="333" mass="37550">MRDIQAPGATALDENINLWSVTGEVGENGTVKPIDYNKLVDQFGTKLIDDVLLARFERVTGHTLHRFLRRGIVFSHRDLELLTKWHSDVFEVPLVIMLTDEGKYFIGNVDRTVDKYEYFAREKAKDIVAVGFDPDKTFIFSDYGFMGGDFYKNITRVAKIHFAAVQAASSLATSFPFLFGPNTAQTAKIPCLIPCAVDQDPHFRFTQVVEAQLGYAKPSLIHPRFLDALQGPGSKMSASVESSSILVRDSPKQIFTKIKQYAFSGGRETLEEHRAKGALARICREYKAGNITTGEIKQKCIDELSKFCTSFQERRAKVKNEMLDRFMTPRSLL</sequence>
<dbReference type="EMBL" id="MU855335">
    <property type="protein sequence ID" value="KAK3906152.1"/>
    <property type="molecule type" value="Genomic_DNA"/>
</dbReference>
<dbReference type="Gene3D" id="3.40.50.620">
    <property type="entry name" value="HUPs"/>
    <property type="match status" value="2"/>
</dbReference>
<gene>
    <name evidence="10" type="ORF">C8A05DRAFT_41023</name>
</gene>
<organism evidence="10 11">
    <name type="scientific">Staphylotrichum tortipilum</name>
    <dbReference type="NCBI Taxonomy" id="2831512"/>
    <lineage>
        <taxon>Eukaryota</taxon>
        <taxon>Fungi</taxon>
        <taxon>Dikarya</taxon>
        <taxon>Ascomycota</taxon>
        <taxon>Pezizomycotina</taxon>
        <taxon>Sordariomycetes</taxon>
        <taxon>Sordariomycetidae</taxon>
        <taxon>Sordariales</taxon>
        <taxon>Chaetomiaceae</taxon>
        <taxon>Staphylotrichum</taxon>
    </lineage>
</organism>
<dbReference type="InterPro" id="IPR002305">
    <property type="entry name" value="aa-tRNA-synth_Ic"/>
</dbReference>
<keyword evidence="3 9" id="KW-0436">Ligase</keyword>
<dbReference type="EC" id="6.1.1.2" evidence="2"/>
<dbReference type="GO" id="GO:0006436">
    <property type="term" value="P:tryptophanyl-tRNA aminoacylation"/>
    <property type="evidence" value="ECO:0007669"/>
    <property type="project" value="InterPro"/>
</dbReference>
<evidence type="ECO:0000313" key="11">
    <source>
        <dbReference type="Proteomes" id="UP001303889"/>
    </source>
</evidence>
<reference evidence="10" key="1">
    <citation type="journal article" date="2023" name="Mol. Phylogenet. Evol.">
        <title>Genome-scale phylogeny and comparative genomics of the fungal order Sordariales.</title>
        <authorList>
            <person name="Hensen N."/>
            <person name="Bonometti L."/>
            <person name="Westerberg I."/>
            <person name="Brannstrom I.O."/>
            <person name="Guillou S."/>
            <person name="Cros-Aarteil S."/>
            <person name="Calhoun S."/>
            <person name="Haridas S."/>
            <person name="Kuo A."/>
            <person name="Mondo S."/>
            <person name="Pangilinan J."/>
            <person name="Riley R."/>
            <person name="LaButti K."/>
            <person name="Andreopoulos B."/>
            <person name="Lipzen A."/>
            <person name="Chen C."/>
            <person name="Yan M."/>
            <person name="Daum C."/>
            <person name="Ng V."/>
            <person name="Clum A."/>
            <person name="Steindorff A."/>
            <person name="Ohm R.A."/>
            <person name="Martin F."/>
            <person name="Silar P."/>
            <person name="Natvig D.O."/>
            <person name="Lalanne C."/>
            <person name="Gautier V."/>
            <person name="Ament-Velasquez S.L."/>
            <person name="Kruys A."/>
            <person name="Hutchinson M.I."/>
            <person name="Powell A.J."/>
            <person name="Barry K."/>
            <person name="Miller A.N."/>
            <person name="Grigoriev I.V."/>
            <person name="Debuchy R."/>
            <person name="Gladieux P."/>
            <person name="Hiltunen Thoren M."/>
            <person name="Johannesson H."/>
        </authorList>
    </citation>
    <scope>NUCLEOTIDE SEQUENCE</scope>
    <source>
        <strain evidence="10">CBS 103.79</strain>
    </source>
</reference>
<dbReference type="SUPFAM" id="SSF52374">
    <property type="entry name" value="Nucleotidylyl transferase"/>
    <property type="match status" value="1"/>
</dbReference>
<dbReference type="Pfam" id="PF00579">
    <property type="entry name" value="tRNA-synt_1b"/>
    <property type="match status" value="1"/>
</dbReference>
<dbReference type="GO" id="GO:0005737">
    <property type="term" value="C:cytoplasm"/>
    <property type="evidence" value="ECO:0007669"/>
    <property type="project" value="TreeGrafter"/>
</dbReference>
<evidence type="ECO:0000256" key="1">
    <source>
        <dbReference type="ARBA" id="ARBA00005594"/>
    </source>
</evidence>
<reference evidence="10" key="2">
    <citation type="submission" date="2023-05" db="EMBL/GenBank/DDBJ databases">
        <authorList>
            <consortium name="Lawrence Berkeley National Laboratory"/>
            <person name="Steindorff A."/>
            <person name="Hensen N."/>
            <person name="Bonometti L."/>
            <person name="Westerberg I."/>
            <person name="Brannstrom I.O."/>
            <person name="Guillou S."/>
            <person name="Cros-Aarteil S."/>
            <person name="Calhoun S."/>
            <person name="Haridas S."/>
            <person name="Kuo A."/>
            <person name="Mondo S."/>
            <person name="Pangilinan J."/>
            <person name="Riley R."/>
            <person name="Labutti K."/>
            <person name="Andreopoulos B."/>
            <person name="Lipzen A."/>
            <person name="Chen C."/>
            <person name="Yanf M."/>
            <person name="Daum C."/>
            <person name="Ng V."/>
            <person name="Clum A."/>
            <person name="Ohm R."/>
            <person name="Martin F."/>
            <person name="Silar P."/>
            <person name="Natvig D."/>
            <person name="Lalanne C."/>
            <person name="Gautier V."/>
            <person name="Ament-Velasquez S.L."/>
            <person name="Kruys A."/>
            <person name="Hutchinson M.I."/>
            <person name="Powell A.J."/>
            <person name="Barry K."/>
            <person name="Miller A.N."/>
            <person name="Grigoriev I.V."/>
            <person name="Debuchy R."/>
            <person name="Gladieux P."/>
            <person name="Thoren M.H."/>
            <person name="Johannesson H."/>
        </authorList>
    </citation>
    <scope>NUCLEOTIDE SEQUENCE</scope>
    <source>
        <strain evidence="10">CBS 103.79</strain>
    </source>
</reference>
<dbReference type="AlphaFoldDB" id="A0AAN6RWL1"/>
<evidence type="ECO:0000313" key="10">
    <source>
        <dbReference type="EMBL" id="KAK3906152.1"/>
    </source>
</evidence>
<dbReference type="PRINTS" id="PR01039">
    <property type="entry name" value="TRNASYNTHTRP"/>
</dbReference>
<dbReference type="GO" id="GO:0004830">
    <property type="term" value="F:tryptophan-tRNA ligase activity"/>
    <property type="evidence" value="ECO:0007669"/>
    <property type="project" value="UniProtKB-EC"/>
</dbReference>
<keyword evidence="11" id="KW-1185">Reference proteome</keyword>
<dbReference type="Proteomes" id="UP001303889">
    <property type="component" value="Unassembled WGS sequence"/>
</dbReference>
<name>A0AAN6RWL1_9PEZI</name>
<evidence type="ECO:0000256" key="9">
    <source>
        <dbReference type="RuleBase" id="RU363036"/>
    </source>
</evidence>
<keyword evidence="5 9" id="KW-0067">ATP-binding</keyword>
<keyword evidence="7 9" id="KW-0030">Aminoacyl-tRNA synthetase</keyword>
<evidence type="ECO:0000256" key="6">
    <source>
        <dbReference type="ARBA" id="ARBA00022917"/>
    </source>
</evidence>
<evidence type="ECO:0000256" key="2">
    <source>
        <dbReference type="ARBA" id="ARBA00013161"/>
    </source>
</evidence>
<evidence type="ECO:0000256" key="7">
    <source>
        <dbReference type="ARBA" id="ARBA00023146"/>
    </source>
</evidence>
<keyword evidence="6 9" id="KW-0648">Protein biosynthesis</keyword>
<evidence type="ECO:0000256" key="5">
    <source>
        <dbReference type="ARBA" id="ARBA00022840"/>
    </source>
</evidence>
<comment type="caution">
    <text evidence="10">The sequence shown here is derived from an EMBL/GenBank/DDBJ whole genome shotgun (WGS) entry which is preliminary data.</text>
</comment>
<evidence type="ECO:0000256" key="4">
    <source>
        <dbReference type="ARBA" id="ARBA00022741"/>
    </source>
</evidence>
<comment type="similarity">
    <text evidence="1 9">Belongs to the class-I aminoacyl-tRNA synthetase family.</text>
</comment>
<accession>A0AAN6RWL1</accession>
<dbReference type="Gene3D" id="1.10.240.10">
    <property type="entry name" value="Tyrosyl-Transfer RNA Synthetase"/>
    <property type="match status" value="2"/>
</dbReference>
<dbReference type="GO" id="GO:0005524">
    <property type="term" value="F:ATP binding"/>
    <property type="evidence" value="ECO:0007669"/>
    <property type="project" value="UniProtKB-KW"/>
</dbReference>
<dbReference type="PANTHER" id="PTHR10055:SF1">
    <property type="entry name" value="TRYPTOPHAN--TRNA LIGASE, CYTOPLASMIC"/>
    <property type="match status" value="1"/>
</dbReference>
<evidence type="ECO:0000256" key="3">
    <source>
        <dbReference type="ARBA" id="ARBA00022598"/>
    </source>
</evidence>
<proteinExistence type="inferred from homology"/>